<dbReference type="InterPro" id="IPR029001">
    <property type="entry name" value="ITPase-like_fam"/>
</dbReference>
<evidence type="ECO:0008006" key="5">
    <source>
        <dbReference type="Google" id="ProtNLM"/>
    </source>
</evidence>
<evidence type="ECO:0000313" key="3">
    <source>
        <dbReference type="EMBL" id="OGD86370.1"/>
    </source>
</evidence>
<dbReference type="GO" id="GO:0005737">
    <property type="term" value="C:cytoplasm"/>
    <property type="evidence" value="ECO:0007669"/>
    <property type="project" value="TreeGrafter"/>
</dbReference>
<comment type="caution">
    <text evidence="3">The sequence shown here is derived from an EMBL/GenBank/DDBJ whole genome shotgun (WGS) entry which is preliminary data.</text>
</comment>
<evidence type="ECO:0000313" key="4">
    <source>
        <dbReference type="Proteomes" id="UP000179102"/>
    </source>
</evidence>
<dbReference type="GO" id="GO:0047429">
    <property type="term" value="F:nucleoside triphosphate diphosphatase activity"/>
    <property type="evidence" value="ECO:0007669"/>
    <property type="project" value="InterPro"/>
</dbReference>
<dbReference type="PANTHER" id="PTHR11067">
    <property type="entry name" value="INOSINE TRIPHOSPHATE PYROPHOSPHATASE/HAM1 PROTEIN"/>
    <property type="match status" value="1"/>
</dbReference>
<reference evidence="3 4" key="1">
    <citation type="journal article" date="2016" name="Nat. Commun.">
        <title>Thousands of microbial genomes shed light on interconnected biogeochemical processes in an aquifer system.</title>
        <authorList>
            <person name="Anantharaman K."/>
            <person name="Brown C.T."/>
            <person name="Hug L.A."/>
            <person name="Sharon I."/>
            <person name="Castelle C.J."/>
            <person name="Probst A.J."/>
            <person name="Thomas B.C."/>
            <person name="Singh A."/>
            <person name="Wilkins M.J."/>
            <person name="Karaoz U."/>
            <person name="Brodie E.L."/>
            <person name="Williams K.H."/>
            <person name="Hubbard S.S."/>
            <person name="Banfield J.F."/>
        </authorList>
    </citation>
    <scope>NUCLEOTIDE SEQUENCE [LARGE SCALE GENOMIC DNA]</scope>
</reference>
<protein>
    <recommendedName>
        <fullName evidence="5">Non-canonical purine NTP pyrophosphatase, RdgB/HAM1 family</fullName>
    </recommendedName>
</protein>
<dbReference type="InterPro" id="IPR002637">
    <property type="entry name" value="RdgB/HAM1"/>
</dbReference>
<dbReference type="EMBL" id="MFAZ01000043">
    <property type="protein sequence ID" value="OGD86370.1"/>
    <property type="molecule type" value="Genomic_DNA"/>
</dbReference>
<dbReference type="CDD" id="cd00515">
    <property type="entry name" value="HAM1"/>
    <property type="match status" value="1"/>
</dbReference>
<dbReference type="STRING" id="1797711.A2870_00635"/>
<evidence type="ECO:0000256" key="2">
    <source>
        <dbReference type="ARBA" id="ARBA00022801"/>
    </source>
</evidence>
<accession>A0A1F5G3C6</accession>
<gene>
    <name evidence="3" type="ORF">A2870_00635</name>
</gene>
<organism evidence="3 4">
    <name type="scientific">Candidatus Curtissbacteria bacterium RIFCSPHIGHO2_01_FULL_41_11</name>
    <dbReference type="NCBI Taxonomy" id="1797711"/>
    <lineage>
        <taxon>Bacteria</taxon>
        <taxon>Candidatus Curtissiibacteriota</taxon>
    </lineage>
</organism>
<keyword evidence="2" id="KW-0378">Hydrolase</keyword>
<comment type="similarity">
    <text evidence="1">Belongs to the HAM1 NTPase family.</text>
</comment>
<dbReference type="Gene3D" id="3.90.950.10">
    <property type="match status" value="1"/>
</dbReference>
<evidence type="ECO:0000256" key="1">
    <source>
        <dbReference type="ARBA" id="ARBA00008023"/>
    </source>
</evidence>
<name>A0A1F5G3C6_9BACT</name>
<proteinExistence type="inferred from homology"/>
<dbReference type="AlphaFoldDB" id="A0A1F5G3C6"/>
<dbReference type="GO" id="GO:0009143">
    <property type="term" value="P:nucleoside triphosphate catabolic process"/>
    <property type="evidence" value="ECO:0007669"/>
    <property type="project" value="InterPro"/>
</dbReference>
<sequence length="180" mass="19846">MKISDLVVVTSNAGKIDEINAILGTNHKISNIDIPEIQSLNLDEVITEKAKAAYEKIKKPVLVTDVSLEIEGLNGLPGPFVKFFLKTLGEEKTVQLVKGSRKTKVTDAVAIYDGRTLKVFKGTVWGKVIPHARGNSGFGFDFVFIPKGYNKTYSQMPSSLKNKISHRALALKKLKKYLNA</sequence>
<dbReference type="PANTHER" id="PTHR11067:SF9">
    <property type="entry name" value="INOSINE TRIPHOSPHATE PYROPHOSPHATASE"/>
    <property type="match status" value="1"/>
</dbReference>
<dbReference type="Pfam" id="PF01725">
    <property type="entry name" value="Ham1p_like"/>
    <property type="match status" value="1"/>
</dbReference>
<dbReference type="Proteomes" id="UP000179102">
    <property type="component" value="Unassembled WGS sequence"/>
</dbReference>
<dbReference type="SUPFAM" id="SSF52972">
    <property type="entry name" value="ITPase-like"/>
    <property type="match status" value="1"/>
</dbReference>